<dbReference type="InterPro" id="IPR018289">
    <property type="entry name" value="MULE_transposase_dom"/>
</dbReference>
<comment type="caution">
    <text evidence="2">The sequence shown here is derived from an EMBL/GenBank/DDBJ whole genome shotgun (WGS) entry which is preliminary data.</text>
</comment>
<protein>
    <recommendedName>
        <fullName evidence="1">MULE transposase domain-containing protein</fullName>
    </recommendedName>
</protein>
<evidence type="ECO:0000259" key="1">
    <source>
        <dbReference type="Pfam" id="PF10551"/>
    </source>
</evidence>
<dbReference type="Proteomes" id="UP000235145">
    <property type="component" value="Unassembled WGS sequence"/>
</dbReference>
<name>A0A9R1WP87_LACSA</name>
<feature type="domain" description="MULE transposase" evidence="1">
    <location>
        <begin position="293"/>
        <end position="377"/>
    </location>
</feature>
<evidence type="ECO:0000313" key="2">
    <source>
        <dbReference type="EMBL" id="KAJ0227238.1"/>
    </source>
</evidence>
<reference evidence="2 3" key="1">
    <citation type="journal article" date="2017" name="Nat. Commun.">
        <title>Genome assembly with in vitro proximity ligation data and whole-genome triplication in lettuce.</title>
        <authorList>
            <person name="Reyes-Chin-Wo S."/>
            <person name="Wang Z."/>
            <person name="Yang X."/>
            <person name="Kozik A."/>
            <person name="Arikit S."/>
            <person name="Song C."/>
            <person name="Xia L."/>
            <person name="Froenicke L."/>
            <person name="Lavelle D.O."/>
            <person name="Truco M.J."/>
            <person name="Xia R."/>
            <person name="Zhu S."/>
            <person name="Xu C."/>
            <person name="Xu H."/>
            <person name="Xu X."/>
            <person name="Cox K."/>
            <person name="Korf I."/>
            <person name="Meyers B.C."/>
            <person name="Michelmore R.W."/>
        </authorList>
    </citation>
    <scope>NUCLEOTIDE SEQUENCE [LARGE SCALE GENOMIC DNA]</scope>
    <source>
        <strain evidence="3">cv. Salinas</strain>
        <tissue evidence="2">Seedlings</tissue>
    </source>
</reference>
<dbReference type="AlphaFoldDB" id="A0A9R1WP87"/>
<organism evidence="2 3">
    <name type="scientific">Lactuca sativa</name>
    <name type="common">Garden lettuce</name>
    <dbReference type="NCBI Taxonomy" id="4236"/>
    <lineage>
        <taxon>Eukaryota</taxon>
        <taxon>Viridiplantae</taxon>
        <taxon>Streptophyta</taxon>
        <taxon>Embryophyta</taxon>
        <taxon>Tracheophyta</taxon>
        <taxon>Spermatophyta</taxon>
        <taxon>Magnoliopsida</taxon>
        <taxon>eudicotyledons</taxon>
        <taxon>Gunneridae</taxon>
        <taxon>Pentapetalae</taxon>
        <taxon>asterids</taxon>
        <taxon>campanulids</taxon>
        <taxon>Asterales</taxon>
        <taxon>Asteraceae</taxon>
        <taxon>Cichorioideae</taxon>
        <taxon>Cichorieae</taxon>
        <taxon>Lactucinae</taxon>
        <taxon>Lactuca</taxon>
    </lineage>
</organism>
<evidence type="ECO:0000313" key="3">
    <source>
        <dbReference type="Proteomes" id="UP000235145"/>
    </source>
</evidence>
<dbReference type="PANTHER" id="PTHR47718">
    <property type="entry name" value="OS01G0519700 PROTEIN"/>
    <property type="match status" value="1"/>
</dbReference>
<dbReference type="EMBL" id="NBSK02000001">
    <property type="protein sequence ID" value="KAJ0227238.1"/>
    <property type="molecule type" value="Genomic_DNA"/>
</dbReference>
<dbReference type="PANTHER" id="PTHR47718:SF12">
    <property type="entry name" value="PROTEIN FAR1-RELATED SEQUENCE"/>
    <property type="match status" value="1"/>
</dbReference>
<keyword evidence="3" id="KW-1185">Reference proteome</keyword>
<dbReference type="Pfam" id="PF10551">
    <property type="entry name" value="MULE"/>
    <property type="match status" value="1"/>
</dbReference>
<proteinExistence type="predicted"/>
<accession>A0A9R1WP87</accession>
<sequence length="557" mass="65665">MKFDTNDVCRCQRKFEIDYKAKFIRFVIDLFRGGADEESTEFNINNNDIHVDDAFSKILLKRMSKFLQHPAKHSKSKDEDELSFIEVKSPCSAKTIKWIPRVNESFLPKKDMVFETLDHAIHRAGEPDKKDADTLNRVEGRQNRKHPIQMMSCEAKICFKFIKNIDRFFINTFIGKHKHGLYTNSTVHMSKSKRKLDHYDKTIITHKAHSIVTGLKGGYSKQGAKKIDYKKFSRDLNCYIEDSNANMLIDLLTQRRKNVSSFTLQYLLKDNELRALFWADAIVKRNYKEFSDVVSFDATYKTNKYNMIFVPFTATDNHKRCVTIGAGLLAKETTEFYTWIFKCFLNCFGTQPNVVVINQDSAMAKAIETIFNESTHHESIELLGSVYITVYRVVYGHVYRPVSTKIINETHFRKRMQGLIWNSCIDPDIFEGKWKYLIKRYKLEDNKWIKEMYNIRTSWILAYFRDTTLSGLMRTTSRSESPSHIYTHNIFKLFQKEIEDSIWTCLATPCERVQDHNTYFIIEQIMDEDIQNISVFFNKKSYIFKSHNKKQFRYQCC</sequence>
<gene>
    <name evidence="2" type="ORF">LSAT_V11C100036730</name>
</gene>